<sequence length="138" mass="16101">MVFFLSDWGNHDKNLMVYKENVARVNSDNFKLLQDHEVPTLKLRLTKPKSDRKVEWTTETVDNEHMNKKKSKCCCIYKKPRNFDESSSEEGSDDECEHCKGHVEKKKKRHQTQDDSNTDGNKGSDESILNNNNESHEV</sequence>
<dbReference type="PhylomeDB" id="D6WKE0"/>
<dbReference type="GO" id="GO:0008157">
    <property type="term" value="F:protein phosphatase 1 binding"/>
    <property type="evidence" value="ECO:0000318"/>
    <property type="project" value="GO_Central"/>
</dbReference>
<dbReference type="AlphaFoldDB" id="D6WKE0"/>
<protein>
    <recommendedName>
        <fullName evidence="1">E3 ubiquitin-protein ligase PPP1R11</fullName>
    </recommendedName>
    <alternativeName>
        <fullName evidence="2">Protein phosphatase 1 regulatory subunit 11</fullName>
    </alternativeName>
</protein>
<gene>
    <name evidence="4" type="primary">AUGUSTUS-3.0.2_13677</name>
    <name evidence="4" type="ORF">TcasGA2_TC013677</name>
</gene>
<reference evidence="4 5" key="2">
    <citation type="journal article" date="2010" name="Nucleic Acids Res.">
        <title>BeetleBase in 2010: revisions to provide comprehensive genomic information for Tribolium castaneum.</title>
        <authorList>
            <person name="Kim H.S."/>
            <person name="Murphy T."/>
            <person name="Xia J."/>
            <person name="Caragea D."/>
            <person name="Park Y."/>
            <person name="Beeman R.W."/>
            <person name="Lorenzen M.D."/>
            <person name="Butcher S."/>
            <person name="Manak J.R."/>
            <person name="Brown S.J."/>
        </authorList>
    </citation>
    <scope>GENOME REANNOTATION</scope>
    <source>
        <strain evidence="4 5">Georgia GA2</strain>
    </source>
</reference>
<dbReference type="InParanoid" id="D6WKE0"/>
<feature type="compositionally biased region" description="Acidic residues" evidence="3">
    <location>
        <begin position="86"/>
        <end position="96"/>
    </location>
</feature>
<evidence type="ECO:0000256" key="2">
    <source>
        <dbReference type="ARBA" id="ARBA00031039"/>
    </source>
</evidence>
<dbReference type="GO" id="GO:0005634">
    <property type="term" value="C:nucleus"/>
    <property type="evidence" value="ECO:0000318"/>
    <property type="project" value="GO_Central"/>
</dbReference>
<keyword evidence="5" id="KW-1185">Reference proteome</keyword>
<evidence type="ECO:0000256" key="1">
    <source>
        <dbReference type="ARBA" id="ARBA00021994"/>
    </source>
</evidence>
<dbReference type="PANTHER" id="PTHR20835:SF0">
    <property type="entry name" value="E3 UBIQUITIN-PROTEIN LIGASE PPP1R11"/>
    <property type="match status" value="1"/>
</dbReference>
<proteinExistence type="predicted"/>
<dbReference type="eggNOG" id="KOG4102">
    <property type="taxonomic scope" value="Eukaryota"/>
</dbReference>
<name>D6WKE0_TRICA</name>
<feature type="region of interest" description="Disordered" evidence="3">
    <location>
        <begin position="82"/>
        <end position="138"/>
    </location>
</feature>
<dbReference type="GO" id="GO:0004865">
    <property type="term" value="F:protein serine/threonine phosphatase inhibitor activity"/>
    <property type="evidence" value="ECO:0000318"/>
    <property type="project" value="GO_Central"/>
</dbReference>
<dbReference type="PANTHER" id="PTHR20835">
    <property type="entry name" value="E3 UBIQUITIN-PROTEIN LIGASE PPP1R11-RELATED"/>
    <property type="match status" value="1"/>
</dbReference>
<dbReference type="InterPro" id="IPR011107">
    <property type="entry name" value="PPI_Ypi1"/>
</dbReference>
<evidence type="ECO:0000313" key="5">
    <source>
        <dbReference type="Proteomes" id="UP000007266"/>
    </source>
</evidence>
<dbReference type="STRING" id="7070.D6WKE0"/>
<feature type="compositionally biased region" description="Polar residues" evidence="3">
    <location>
        <begin position="114"/>
        <end position="138"/>
    </location>
</feature>
<dbReference type="Proteomes" id="UP000007266">
    <property type="component" value="Linkage group 5"/>
</dbReference>
<accession>D6WKE0</accession>
<dbReference type="HOGENOM" id="CLU_1857871_0_0_1"/>
<reference evidence="4 5" key="1">
    <citation type="journal article" date="2008" name="Nature">
        <title>The genome of the model beetle and pest Tribolium castaneum.</title>
        <authorList>
            <consortium name="Tribolium Genome Sequencing Consortium"/>
            <person name="Richards S."/>
            <person name="Gibbs R.A."/>
            <person name="Weinstock G.M."/>
            <person name="Brown S.J."/>
            <person name="Denell R."/>
            <person name="Beeman R.W."/>
            <person name="Gibbs R."/>
            <person name="Beeman R.W."/>
            <person name="Brown S.J."/>
            <person name="Bucher G."/>
            <person name="Friedrich M."/>
            <person name="Grimmelikhuijzen C.J."/>
            <person name="Klingler M."/>
            <person name="Lorenzen M."/>
            <person name="Richards S."/>
            <person name="Roth S."/>
            <person name="Schroder R."/>
            <person name="Tautz D."/>
            <person name="Zdobnov E.M."/>
            <person name="Muzny D."/>
            <person name="Gibbs R.A."/>
            <person name="Weinstock G.M."/>
            <person name="Attaway T."/>
            <person name="Bell S."/>
            <person name="Buhay C.J."/>
            <person name="Chandrabose M.N."/>
            <person name="Chavez D."/>
            <person name="Clerk-Blankenburg K.P."/>
            <person name="Cree A."/>
            <person name="Dao M."/>
            <person name="Davis C."/>
            <person name="Chacko J."/>
            <person name="Dinh H."/>
            <person name="Dugan-Rocha S."/>
            <person name="Fowler G."/>
            <person name="Garner T.T."/>
            <person name="Garnes J."/>
            <person name="Gnirke A."/>
            <person name="Hawes A."/>
            <person name="Hernandez J."/>
            <person name="Hines S."/>
            <person name="Holder M."/>
            <person name="Hume J."/>
            <person name="Jhangiani S.N."/>
            <person name="Joshi V."/>
            <person name="Khan Z.M."/>
            <person name="Jackson L."/>
            <person name="Kovar C."/>
            <person name="Kowis A."/>
            <person name="Lee S."/>
            <person name="Lewis L.R."/>
            <person name="Margolis J."/>
            <person name="Morgan M."/>
            <person name="Nazareth L.V."/>
            <person name="Nguyen N."/>
            <person name="Okwuonu G."/>
            <person name="Parker D."/>
            <person name="Richards S."/>
            <person name="Ruiz S.J."/>
            <person name="Santibanez J."/>
            <person name="Savard J."/>
            <person name="Scherer S.E."/>
            <person name="Schneider B."/>
            <person name="Sodergren E."/>
            <person name="Tautz D."/>
            <person name="Vattahil S."/>
            <person name="Villasana D."/>
            <person name="White C.S."/>
            <person name="Wright R."/>
            <person name="Park Y."/>
            <person name="Beeman R.W."/>
            <person name="Lord J."/>
            <person name="Oppert B."/>
            <person name="Lorenzen M."/>
            <person name="Brown S."/>
            <person name="Wang L."/>
            <person name="Savard J."/>
            <person name="Tautz D."/>
            <person name="Richards S."/>
            <person name="Weinstock G."/>
            <person name="Gibbs R.A."/>
            <person name="Liu Y."/>
            <person name="Worley K."/>
            <person name="Weinstock G."/>
            <person name="Elsik C.G."/>
            <person name="Reese J.T."/>
            <person name="Elhaik E."/>
            <person name="Landan G."/>
            <person name="Graur D."/>
            <person name="Arensburger P."/>
            <person name="Atkinson P."/>
            <person name="Beeman R.W."/>
            <person name="Beidler J."/>
            <person name="Brown S.J."/>
            <person name="Demuth J.P."/>
            <person name="Drury D.W."/>
            <person name="Du Y.Z."/>
            <person name="Fujiwara H."/>
            <person name="Lorenzen M."/>
            <person name="Maselli V."/>
            <person name="Osanai M."/>
            <person name="Park Y."/>
            <person name="Robertson H.M."/>
            <person name="Tu Z."/>
            <person name="Wang J.J."/>
            <person name="Wang S."/>
            <person name="Richards S."/>
            <person name="Song H."/>
            <person name="Zhang L."/>
            <person name="Sodergren E."/>
            <person name="Werner D."/>
            <person name="Stanke M."/>
            <person name="Morgenstern B."/>
            <person name="Solovyev V."/>
            <person name="Kosarev P."/>
            <person name="Brown G."/>
            <person name="Chen H.C."/>
            <person name="Ermolaeva O."/>
            <person name="Hlavina W."/>
            <person name="Kapustin Y."/>
            <person name="Kiryutin B."/>
            <person name="Kitts P."/>
            <person name="Maglott D."/>
            <person name="Pruitt K."/>
            <person name="Sapojnikov V."/>
            <person name="Souvorov A."/>
            <person name="Mackey A.J."/>
            <person name="Waterhouse R.M."/>
            <person name="Wyder S."/>
            <person name="Zdobnov E.M."/>
            <person name="Zdobnov E.M."/>
            <person name="Wyder S."/>
            <person name="Kriventseva E.V."/>
            <person name="Kadowaki T."/>
            <person name="Bork P."/>
            <person name="Aranda M."/>
            <person name="Bao R."/>
            <person name="Beermann A."/>
            <person name="Berns N."/>
            <person name="Bolognesi R."/>
            <person name="Bonneton F."/>
            <person name="Bopp D."/>
            <person name="Brown S.J."/>
            <person name="Bucher G."/>
            <person name="Butts T."/>
            <person name="Chaumot A."/>
            <person name="Denell R.E."/>
            <person name="Ferrier D.E."/>
            <person name="Friedrich M."/>
            <person name="Gordon C.M."/>
            <person name="Jindra M."/>
            <person name="Klingler M."/>
            <person name="Lan Q."/>
            <person name="Lattorff H.M."/>
            <person name="Laudet V."/>
            <person name="von Levetsow C."/>
            <person name="Liu Z."/>
            <person name="Lutz R."/>
            <person name="Lynch J.A."/>
            <person name="da Fonseca R.N."/>
            <person name="Posnien N."/>
            <person name="Reuter R."/>
            <person name="Roth S."/>
            <person name="Savard J."/>
            <person name="Schinko J.B."/>
            <person name="Schmitt C."/>
            <person name="Schoppmeier M."/>
            <person name="Schroder R."/>
            <person name="Shippy T.D."/>
            <person name="Simonnet F."/>
            <person name="Marques-Souza H."/>
            <person name="Tautz D."/>
            <person name="Tomoyasu Y."/>
            <person name="Trauner J."/>
            <person name="Van der Zee M."/>
            <person name="Vervoort M."/>
            <person name="Wittkopp N."/>
            <person name="Wimmer E.A."/>
            <person name="Yang X."/>
            <person name="Jones A.K."/>
            <person name="Sattelle D.B."/>
            <person name="Ebert P.R."/>
            <person name="Nelson D."/>
            <person name="Scott J.G."/>
            <person name="Beeman R.W."/>
            <person name="Muthukrishnan S."/>
            <person name="Kramer K.J."/>
            <person name="Arakane Y."/>
            <person name="Beeman R.W."/>
            <person name="Zhu Q."/>
            <person name="Hogenkamp D."/>
            <person name="Dixit R."/>
            <person name="Oppert B."/>
            <person name="Jiang H."/>
            <person name="Zou Z."/>
            <person name="Marshall J."/>
            <person name="Elpidina E."/>
            <person name="Vinokurov K."/>
            <person name="Oppert C."/>
            <person name="Zou Z."/>
            <person name="Evans J."/>
            <person name="Lu Z."/>
            <person name="Zhao P."/>
            <person name="Sumathipala N."/>
            <person name="Altincicek B."/>
            <person name="Vilcinskas A."/>
            <person name="Williams M."/>
            <person name="Hultmark D."/>
            <person name="Hetru C."/>
            <person name="Jiang H."/>
            <person name="Grimmelikhuijzen C.J."/>
            <person name="Hauser F."/>
            <person name="Cazzamali G."/>
            <person name="Williamson M."/>
            <person name="Park Y."/>
            <person name="Li B."/>
            <person name="Tanaka Y."/>
            <person name="Predel R."/>
            <person name="Neupert S."/>
            <person name="Schachtner J."/>
            <person name="Verleyen P."/>
            <person name="Raible F."/>
            <person name="Bork P."/>
            <person name="Friedrich M."/>
            <person name="Walden K.K."/>
            <person name="Robertson H.M."/>
            <person name="Angeli S."/>
            <person name="Foret S."/>
            <person name="Bucher G."/>
            <person name="Schuetz S."/>
            <person name="Maleszka R."/>
            <person name="Wimmer E.A."/>
            <person name="Beeman R.W."/>
            <person name="Lorenzen M."/>
            <person name="Tomoyasu Y."/>
            <person name="Miller S.C."/>
            <person name="Grossmann D."/>
            <person name="Bucher G."/>
        </authorList>
    </citation>
    <scope>NUCLEOTIDE SEQUENCE [LARGE SCALE GENOMIC DNA]</scope>
    <source>
        <strain evidence="4 5">Georgia GA2</strain>
    </source>
</reference>
<dbReference type="Pfam" id="PF07491">
    <property type="entry name" value="PPI_Ypi1"/>
    <property type="match status" value="1"/>
</dbReference>
<dbReference type="OMA" id="NNESHEV"/>
<organism evidence="4 5">
    <name type="scientific">Tribolium castaneum</name>
    <name type="common">Red flour beetle</name>
    <dbReference type="NCBI Taxonomy" id="7070"/>
    <lineage>
        <taxon>Eukaryota</taxon>
        <taxon>Metazoa</taxon>
        <taxon>Ecdysozoa</taxon>
        <taxon>Arthropoda</taxon>
        <taxon>Hexapoda</taxon>
        <taxon>Insecta</taxon>
        <taxon>Pterygota</taxon>
        <taxon>Neoptera</taxon>
        <taxon>Endopterygota</taxon>
        <taxon>Coleoptera</taxon>
        <taxon>Polyphaga</taxon>
        <taxon>Cucujiformia</taxon>
        <taxon>Tenebrionidae</taxon>
        <taxon>Tenebrionidae incertae sedis</taxon>
        <taxon>Tribolium</taxon>
    </lineage>
</organism>
<evidence type="ECO:0000313" key="4">
    <source>
        <dbReference type="EMBL" id="EFA03594.1"/>
    </source>
</evidence>
<dbReference type="EMBL" id="KQ971342">
    <property type="protein sequence ID" value="EFA03594.1"/>
    <property type="molecule type" value="Genomic_DNA"/>
</dbReference>
<evidence type="ECO:0000256" key="3">
    <source>
        <dbReference type="SAM" id="MobiDB-lite"/>
    </source>
</evidence>